<keyword evidence="4" id="KW-0732">Signal</keyword>
<keyword evidence="6 7" id="KW-0326">Glycosidase</keyword>
<feature type="domain" description="Alpha galactosidase C-terminal" evidence="8">
    <location>
        <begin position="353"/>
        <end position="426"/>
    </location>
</feature>
<evidence type="ECO:0000256" key="2">
    <source>
        <dbReference type="ARBA" id="ARBA00009743"/>
    </source>
</evidence>
<comment type="similarity">
    <text evidence="2 7">Belongs to the glycosyl hydrolase 27 family.</text>
</comment>
<dbReference type="PANTHER" id="PTHR11452">
    <property type="entry name" value="ALPHA-GALACTOSIDASE/ALPHA-N-ACETYLGALACTOSAMINIDASE"/>
    <property type="match status" value="1"/>
</dbReference>
<dbReference type="InterPro" id="IPR017853">
    <property type="entry name" value="GH"/>
</dbReference>
<gene>
    <name evidence="9" type="ORF">ARMGADRAFT_636355</name>
</gene>
<dbReference type="OMA" id="NDIYNGW"/>
<evidence type="ECO:0000256" key="6">
    <source>
        <dbReference type="ARBA" id="ARBA00023295"/>
    </source>
</evidence>
<dbReference type="EC" id="3.2.1.22" evidence="3 7"/>
<dbReference type="Gene3D" id="3.20.20.70">
    <property type="entry name" value="Aldolase class I"/>
    <property type="match status" value="1"/>
</dbReference>
<dbReference type="Proteomes" id="UP000217790">
    <property type="component" value="Unassembled WGS sequence"/>
</dbReference>
<dbReference type="PRINTS" id="PR00740">
    <property type="entry name" value="GLHYDRLASE27"/>
</dbReference>
<dbReference type="InterPro" id="IPR002241">
    <property type="entry name" value="Glyco_hydro_27"/>
</dbReference>
<dbReference type="FunFam" id="3.20.20.70:FF:000197">
    <property type="entry name" value="Alpha-galactosidase"/>
    <property type="match status" value="1"/>
</dbReference>
<evidence type="ECO:0000256" key="3">
    <source>
        <dbReference type="ARBA" id="ARBA00012755"/>
    </source>
</evidence>
<sequence>MHLRAAEPVYNIRMRLWRVSLSPFHCSMLSDGIKGLLLLSLILIVPSSALNNGVGVTPAMGWNPYNAFLCDTTEDDYRAAAQALVDLGLADTGYKYMNLDCGWQGTERDSDGGFTWDSSIIPSGIPALADYVHSLGLKFGLYSDGGYYACDFVGGTAHYLGSLGHEEEDAESFASWGADYLKYDNCYAVSETDFVDFDPPIVIKDHFVTMRDALAATDRPIVFSACEWGVQDPARWPGSEVANSWRISNDIGPPASWDSIFRILNQVVPITQFAQPGGWNDLDLLYVGSNLLTAAEQQTHFAFWSAVKSPLMISTDLTSISNDVLGILLNERIIALNQDPLGKPISFKRRYANDHDVWSGPLSDGSTVVVVINFQTNATRSLKFQLADVGLSSARAVDLITGNSLGTLTTSYTATVAAHGSLVLKLMNDVPIAAPRFTYYEAAASSSILAGGAKTRQVNSSVSVVGFVGNGGTLTITGVDGGTGGTKLLSFDYINGDVAFSNSVCSNCRNAYISVNGGDAVQAQMPLSAQSWDIVFAGFLISASGFKGGTENIIEIFNNDGYTPDFYRMGVVI</sequence>
<dbReference type="SUPFAM" id="SSF51445">
    <property type="entry name" value="(Trans)glycosidases"/>
    <property type="match status" value="1"/>
</dbReference>
<protein>
    <recommendedName>
        <fullName evidence="3 7">Alpha-galactosidase</fullName>
        <ecNumber evidence="3 7">3.2.1.22</ecNumber>
    </recommendedName>
    <alternativeName>
        <fullName evidence="7">Melibiase</fullName>
    </alternativeName>
</protein>
<dbReference type="CDD" id="cd14792">
    <property type="entry name" value="GH27"/>
    <property type="match status" value="1"/>
</dbReference>
<dbReference type="InterPro" id="IPR013785">
    <property type="entry name" value="Aldolase_TIM"/>
</dbReference>
<dbReference type="Gene3D" id="2.60.120.260">
    <property type="entry name" value="Galactose-binding domain-like"/>
    <property type="match status" value="1"/>
</dbReference>
<dbReference type="GO" id="GO:0004557">
    <property type="term" value="F:alpha-galactosidase activity"/>
    <property type="evidence" value="ECO:0007669"/>
    <property type="project" value="UniProtKB-EC"/>
</dbReference>
<keyword evidence="5 7" id="KW-0378">Hydrolase</keyword>
<dbReference type="Pfam" id="PF16499">
    <property type="entry name" value="Melibiase_2"/>
    <property type="match status" value="1"/>
</dbReference>
<evidence type="ECO:0000256" key="5">
    <source>
        <dbReference type="ARBA" id="ARBA00022801"/>
    </source>
</evidence>
<evidence type="ECO:0000313" key="9">
    <source>
        <dbReference type="EMBL" id="PBK97368.1"/>
    </source>
</evidence>
<dbReference type="AlphaFoldDB" id="A0A2H3E2K7"/>
<evidence type="ECO:0000256" key="7">
    <source>
        <dbReference type="RuleBase" id="RU361168"/>
    </source>
</evidence>
<evidence type="ECO:0000259" key="8">
    <source>
        <dbReference type="Pfam" id="PF17801"/>
    </source>
</evidence>
<dbReference type="OrthoDB" id="5795902at2759"/>
<dbReference type="EMBL" id="KZ293649">
    <property type="protein sequence ID" value="PBK97368.1"/>
    <property type="molecule type" value="Genomic_DNA"/>
</dbReference>
<evidence type="ECO:0000313" key="10">
    <source>
        <dbReference type="Proteomes" id="UP000217790"/>
    </source>
</evidence>
<evidence type="ECO:0000256" key="4">
    <source>
        <dbReference type="ARBA" id="ARBA00022729"/>
    </source>
</evidence>
<dbReference type="SUPFAM" id="SSF51011">
    <property type="entry name" value="Glycosyl hydrolase domain"/>
    <property type="match status" value="1"/>
</dbReference>
<keyword evidence="7" id="KW-1015">Disulfide bond</keyword>
<evidence type="ECO:0000256" key="1">
    <source>
        <dbReference type="ARBA" id="ARBA00001255"/>
    </source>
</evidence>
<dbReference type="InParanoid" id="A0A2H3E2K7"/>
<dbReference type="STRING" id="47427.A0A2H3E2K7"/>
<dbReference type="InterPro" id="IPR041233">
    <property type="entry name" value="Melibiase_C"/>
</dbReference>
<comment type="catalytic activity">
    <reaction evidence="1 7">
        <text>Hydrolysis of terminal, non-reducing alpha-D-galactose residues in alpha-D-galactosides, including galactose oligosaccharides, galactomannans and galactolipids.</text>
        <dbReference type="EC" id="3.2.1.22"/>
    </reaction>
</comment>
<dbReference type="Gene3D" id="2.60.40.1180">
    <property type="entry name" value="Golgi alpha-mannosidase II"/>
    <property type="match status" value="1"/>
</dbReference>
<dbReference type="Pfam" id="PF17801">
    <property type="entry name" value="Melibiase_C"/>
    <property type="match status" value="1"/>
</dbReference>
<name>A0A2H3E2K7_ARMGA</name>
<reference evidence="10" key="1">
    <citation type="journal article" date="2017" name="Nat. Ecol. Evol.">
        <title>Genome expansion and lineage-specific genetic innovations in the forest pathogenic fungi Armillaria.</title>
        <authorList>
            <person name="Sipos G."/>
            <person name="Prasanna A.N."/>
            <person name="Walter M.C."/>
            <person name="O'Connor E."/>
            <person name="Balint B."/>
            <person name="Krizsan K."/>
            <person name="Kiss B."/>
            <person name="Hess J."/>
            <person name="Varga T."/>
            <person name="Slot J."/>
            <person name="Riley R."/>
            <person name="Boka B."/>
            <person name="Rigling D."/>
            <person name="Barry K."/>
            <person name="Lee J."/>
            <person name="Mihaltcheva S."/>
            <person name="LaButti K."/>
            <person name="Lipzen A."/>
            <person name="Waldron R."/>
            <person name="Moloney N.M."/>
            <person name="Sperisen C."/>
            <person name="Kredics L."/>
            <person name="Vagvoelgyi C."/>
            <person name="Patrignani A."/>
            <person name="Fitzpatrick D."/>
            <person name="Nagy I."/>
            <person name="Doyle S."/>
            <person name="Anderson J.B."/>
            <person name="Grigoriev I.V."/>
            <person name="Gueldener U."/>
            <person name="Muensterkoetter M."/>
            <person name="Nagy L.G."/>
        </authorList>
    </citation>
    <scope>NUCLEOTIDE SEQUENCE [LARGE SCALE GENOMIC DNA]</scope>
    <source>
        <strain evidence="10">Ar21-2</strain>
    </source>
</reference>
<accession>A0A2H3E2K7</accession>
<organism evidence="9 10">
    <name type="scientific">Armillaria gallica</name>
    <name type="common">Bulbous honey fungus</name>
    <name type="synonym">Armillaria bulbosa</name>
    <dbReference type="NCBI Taxonomy" id="47427"/>
    <lineage>
        <taxon>Eukaryota</taxon>
        <taxon>Fungi</taxon>
        <taxon>Dikarya</taxon>
        <taxon>Basidiomycota</taxon>
        <taxon>Agaricomycotina</taxon>
        <taxon>Agaricomycetes</taxon>
        <taxon>Agaricomycetidae</taxon>
        <taxon>Agaricales</taxon>
        <taxon>Marasmiineae</taxon>
        <taxon>Physalacriaceae</taxon>
        <taxon>Armillaria</taxon>
    </lineage>
</organism>
<dbReference type="GO" id="GO:0005975">
    <property type="term" value="P:carbohydrate metabolic process"/>
    <property type="evidence" value="ECO:0007669"/>
    <property type="project" value="InterPro"/>
</dbReference>
<dbReference type="InterPro" id="IPR013780">
    <property type="entry name" value="Glyco_hydro_b"/>
</dbReference>
<keyword evidence="10" id="KW-1185">Reference proteome</keyword>
<dbReference type="PANTHER" id="PTHR11452:SF75">
    <property type="entry name" value="ALPHA-GALACTOSIDASE MEL1"/>
    <property type="match status" value="1"/>
</dbReference>
<proteinExistence type="inferred from homology"/>